<dbReference type="CDD" id="cd00955">
    <property type="entry name" value="Transaldolase_like"/>
    <property type="match status" value="1"/>
</dbReference>
<evidence type="ECO:0000256" key="12">
    <source>
        <dbReference type="HAMAP-Rule" id="MF_00493"/>
    </source>
</evidence>
<dbReference type="PANTHER" id="PTHR10683:SF31">
    <property type="entry name" value="TRANSALDOLASE"/>
    <property type="match status" value="1"/>
</dbReference>
<evidence type="ECO:0000256" key="2">
    <source>
        <dbReference type="ARBA" id="ARBA00004496"/>
    </source>
</evidence>
<dbReference type="Gene3D" id="3.20.20.70">
    <property type="entry name" value="Aldolase class I"/>
    <property type="match status" value="1"/>
</dbReference>
<feature type="active site" description="Schiff-base intermediate with substrate" evidence="12">
    <location>
        <position position="139"/>
    </location>
</feature>
<dbReference type="RefSeq" id="WP_042404778.1">
    <property type="nucleotide sequence ID" value="NZ_CBYN010000003.1"/>
</dbReference>
<accession>A0ABY7UJU3</accession>
<evidence type="ECO:0000256" key="10">
    <source>
        <dbReference type="ARBA" id="ARBA00023270"/>
    </source>
</evidence>
<dbReference type="InterPro" id="IPR018225">
    <property type="entry name" value="Transaldolase_AS"/>
</dbReference>
<evidence type="ECO:0000256" key="7">
    <source>
        <dbReference type="ARBA" id="ARBA00022490"/>
    </source>
</evidence>
<dbReference type="InterPro" id="IPR001585">
    <property type="entry name" value="TAL/FSA"/>
</dbReference>
<comment type="pathway">
    <text evidence="3 12">Carbohydrate degradation; pentose phosphate pathway; D-glyceraldehyde 3-phosphate and beta-D-fructose 6-phosphate from D-ribose 5-phosphate and D-xylulose 5-phosphate (non-oxidative stage): step 2/3.</text>
</comment>
<comment type="function">
    <text evidence="1 12">Transaldolase is important for the balance of metabolites in the pentose-phosphate pathway.</text>
</comment>
<dbReference type="Proteomes" id="UP001218071">
    <property type="component" value="Chromosome"/>
</dbReference>
<keyword evidence="10 12" id="KW-0704">Schiff base</keyword>
<evidence type="ECO:0000313" key="14">
    <source>
        <dbReference type="Proteomes" id="UP001218071"/>
    </source>
</evidence>
<dbReference type="PROSITE" id="PS01054">
    <property type="entry name" value="TRANSALDOLASE_1"/>
    <property type="match status" value="1"/>
</dbReference>
<evidence type="ECO:0000256" key="5">
    <source>
        <dbReference type="ARBA" id="ARBA00013151"/>
    </source>
</evidence>
<comment type="subcellular location">
    <subcellularLocation>
        <location evidence="2 12">Cytoplasm</location>
    </subcellularLocation>
</comment>
<comment type="similarity">
    <text evidence="4 12">Belongs to the transaldolase family. Type 2 subfamily.</text>
</comment>
<dbReference type="Pfam" id="PF00923">
    <property type="entry name" value="TAL_FSA"/>
    <property type="match status" value="1"/>
</dbReference>
<dbReference type="InterPro" id="IPR004732">
    <property type="entry name" value="Transaldolase_2"/>
</dbReference>
<protein>
    <recommendedName>
        <fullName evidence="6 12">Transaldolase</fullName>
        <ecNumber evidence="5 12">2.2.1.2</ecNumber>
    </recommendedName>
</protein>
<evidence type="ECO:0000313" key="13">
    <source>
        <dbReference type="EMBL" id="WCZ38964.1"/>
    </source>
</evidence>
<evidence type="ECO:0000256" key="1">
    <source>
        <dbReference type="ARBA" id="ARBA00003518"/>
    </source>
</evidence>
<dbReference type="PANTHER" id="PTHR10683">
    <property type="entry name" value="TRANSALDOLASE"/>
    <property type="match status" value="1"/>
</dbReference>
<organism evidence="13 14">
    <name type="scientific">Corynebacterium jeddahense</name>
    <dbReference type="NCBI Taxonomy" id="1414719"/>
    <lineage>
        <taxon>Bacteria</taxon>
        <taxon>Bacillati</taxon>
        <taxon>Actinomycetota</taxon>
        <taxon>Actinomycetes</taxon>
        <taxon>Mycobacteriales</taxon>
        <taxon>Corynebacteriaceae</taxon>
        <taxon>Corynebacterium</taxon>
    </lineage>
</organism>
<evidence type="ECO:0000256" key="3">
    <source>
        <dbReference type="ARBA" id="ARBA00004857"/>
    </source>
</evidence>
<evidence type="ECO:0000256" key="6">
    <source>
        <dbReference type="ARBA" id="ARBA00018292"/>
    </source>
</evidence>
<name>A0ABY7UJU3_9CORY</name>
<sequence length="363" mass="39003">MTAIDDLYEVGTSTWLDDLSRERIATGNLGEVKKDKSIVGVTTNPAIFAAAMSSGTHYDDQLAELKLAGTTADTAVYAMSVKDVQDACDLFRDTYEETGGKDGRVSIEVDPRFAADEAQTIAQARELWQLVDRENLMIKIPATDESLPAVTAALAEGISVNVTLIFSVERYAQVVEAYKEGVRQAAANGNDVAAIHSVASFFVSRMDTEVDKRLEAIGTDEALALRGKAGIANARLAYALFQREFGPLDVDTLPAGANVQRPLWASTGVKNPAYPATMYVTELAGPDTVNTMPEKTIDAVLRDGGIHGDTLTGTETAARETFAALEAVGIDMDDVVAVLEREGVEKFVDAWQELLDSMTARLA</sequence>
<keyword evidence="14" id="KW-1185">Reference proteome</keyword>
<dbReference type="NCBIfam" id="NF002881">
    <property type="entry name" value="PRK03343.1"/>
    <property type="match status" value="1"/>
</dbReference>
<dbReference type="HAMAP" id="MF_00493">
    <property type="entry name" value="Transaldolase_2"/>
    <property type="match status" value="1"/>
</dbReference>
<dbReference type="EC" id="2.2.1.2" evidence="5 12"/>
<evidence type="ECO:0000256" key="11">
    <source>
        <dbReference type="ARBA" id="ARBA00048810"/>
    </source>
</evidence>
<keyword evidence="8 12" id="KW-0808">Transferase</keyword>
<dbReference type="PIRSF" id="PIRSF036915">
    <property type="entry name" value="Trnald_Bac_Plnt"/>
    <property type="match status" value="1"/>
</dbReference>
<dbReference type="EMBL" id="CP063194">
    <property type="protein sequence ID" value="WCZ38964.1"/>
    <property type="molecule type" value="Genomic_DNA"/>
</dbReference>
<dbReference type="SUPFAM" id="SSF51569">
    <property type="entry name" value="Aldolase"/>
    <property type="match status" value="1"/>
</dbReference>
<evidence type="ECO:0000256" key="4">
    <source>
        <dbReference type="ARBA" id="ARBA00008426"/>
    </source>
</evidence>
<keyword evidence="9 12" id="KW-0570">Pentose shunt</keyword>
<reference evidence="13 14" key="1">
    <citation type="submission" date="2020-10" db="EMBL/GenBank/DDBJ databases">
        <title>Complete genome sequence of Corynebacterium jeddahense DSM 45997, type strain of Corynebacterium jeddahense.</title>
        <authorList>
            <person name="Busche T."/>
            <person name="Kalinowski J."/>
            <person name="Ruckert C."/>
        </authorList>
    </citation>
    <scope>NUCLEOTIDE SEQUENCE [LARGE SCALE GENOMIC DNA]</scope>
    <source>
        <strain evidence="13 14">DSM 45997</strain>
    </source>
</reference>
<dbReference type="GO" id="GO:0004801">
    <property type="term" value="F:transaldolase activity"/>
    <property type="evidence" value="ECO:0007669"/>
    <property type="project" value="UniProtKB-EC"/>
</dbReference>
<evidence type="ECO:0000256" key="8">
    <source>
        <dbReference type="ARBA" id="ARBA00022679"/>
    </source>
</evidence>
<dbReference type="NCBIfam" id="TIGR00876">
    <property type="entry name" value="tal_mycobact"/>
    <property type="match status" value="1"/>
</dbReference>
<evidence type="ECO:0000256" key="9">
    <source>
        <dbReference type="ARBA" id="ARBA00023126"/>
    </source>
</evidence>
<comment type="catalytic activity">
    <reaction evidence="11 12">
        <text>D-sedoheptulose 7-phosphate + D-glyceraldehyde 3-phosphate = D-erythrose 4-phosphate + beta-D-fructose 6-phosphate</text>
        <dbReference type="Rhea" id="RHEA:17053"/>
        <dbReference type="ChEBI" id="CHEBI:16897"/>
        <dbReference type="ChEBI" id="CHEBI:57483"/>
        <dbReference type="ChEBI" id="CHEBI:57634"/>
        <dbReference type="ChEBI" id="CHEBI:59776"/>
        <dbReference type="EC" id="2.2.1.2"/>
    </reaction>
</comment>
<proteinExistence type="inferred from homology"/>
<dbReference type="InterPro" id="IPR013785">
    <property type="entry name" value="Aldolase_TIM"/>
</dbReference>
<gene>
    <name evidence="12 13" type="primary">tal</name>
    <name evidence="13" type="ORF">CJEDD_06820</name>
</gene>
<keyword evidence="7 12" id="KW-0963">Cytoplasm</keyword>